<evidence type="ECO:0000256" key="7">
    <source>
        <dbReference type="ARBA" id="ARBA00023242"/>
    </source>
</evidence>
<dbReference type="FunFam" id="3.30.70.330:FF:000374">
    <property type="entry name" value="Flowering time control protein FCA"/>
    <property type="match status" value="1"/>
</dbReference>
<evidence type="ECO:0000259" key="13">
    <source>
        <dbReference type="PROSITE" id="PS50102"/>
    </source>
</evidence>
<dbReference type="Gene3D" id="2.20.70.10">
    <property type="match status" value="1"/>
</dbReference>
<evidence type="ECO:0000256" key="5">
    <source>
        <dbReference type="ARBA" id="ARBA00022884"/>
    </source>
</evidence>
<keyword evidence="6" id="KW-0287">Flowering</keyword>
<dbReference type="Pfam" id="PF00076">
    <property type="entry name" value="RRM_1"/>
    <property type="match status" value="2"/>
</dbReference>
<feature type="region of interest" description="Disordered" evidence="11">
    <location>
        <begin position="514"/>
        <end position="543"/>
    </location>
</feature>
<keyword evidence="14" id="KW-1185">Reference proteome</keyword>
<accession>A0A6P5GN59</accession>
<dbReference type="GO" id="GO:0009908">
    <property type="term" value="P:flower development"/>
    <property type="evidence" value="ECO:0007669"/>
    <property type="project" value="UniProtKB-KW"/>
</dbReference>
<keyword evidence="7" id="KW-0539">Nucleus</keyword>
<dbReference type="Pfam" id="PF00397">
    <property type="entry name" value="WW"/>
    <property type="match status" value="1"/>
</dbReference>
<dbReference type="InterPro" id="IPR012677">
    <property type="entry name" value="Nucleotide-bd_a/b_plait_sf"/>
</dbReference>
<feature type="region of interest" description="Disordered" evidence="11">
    <location>
        <begin position="302"/>
        <end position="424"/>
    </location>
</feature>
<evidence type="ECO:0000256" key="10">
    <source>
        <dbReference type="SAM" id="Coils"/>
    </source>
</evidence>
<keyword evidence="10" id="KW-0175">Coiled coil</keyword>
<dbReference type="PANTHER" id="PTHR24012">
    <property type="entry name" value="RNA BINDING PROTEIN"/>
    <property type="match status" value="1"/>
</dbReference>
<dbReference type="Proteomes" id="UP000515123">
    <property type="component" value="Linkage group 19"/>
</dbReference>
<dbReference type="SMART" id="SM00360">
    <property type="entry name" value="RRM"/>
    <property type="match status" value="2"/>
</dbReference>
<feature type="compositionally biased region" description="Gly residues" evidence="11">
    <location>
        <begin position="81"/>
        <end position="104"/>
    </location>
</feature>
<comment type="subcellular location">
    <subcellularLocation>
        <location evidence="1">Nucleus</location>
    </subcellularLocation>
</comment>
<evidence type="ECO:0000256" key="1">
    <source>
        <dbReference type="ARBA" id="ARBA00004123"/>
    </source>
</evidence>
<organism evidence="14 15">
    <name type="scientific">Ananas comosus</name>
    <name type="common">Pineapple</name>
    <name type="synonym">Ananas ananas</name>
    <dbReference type="NCBI Taxonomy" id="4615"/>
    <lineage>
        <taxon>Eukaryota</taxon>
        <taxon>Viridiplantae</taxon>
        <taxon>Streptophyta</taxon>
        <taxon>Embryophyta</taxon>
        <taxon>Tracheophyta</taxon>
        <taxon>Spermatophyta</taxon>
        <taxon>Magnoliopsida</taxon>
        <taxon>Liliopsida</taxon>
        <taxon>Poales</taxon>
        <taxon>Bromeliaceae</taxon>
        <taxon>Bromelioideae</taxon>
        <taxon>Ananas</taxon>
    </lineage>
</organism>
<dbReference type="GO" id="GO:0003723">
    <property type="term" value="F:RNA binding"/>
    <property type="evidence" value="ECO:0007669"/>
    <property type="project" value="UniProtKB-UniRule"/>
</dbReference>
<dbReference type="FunFam" id="3.30.70.330:FF:000332">
    <property type="entry name" value="flowering time control protein FCA isoform X2"/>
    <property type="match status" value="1"/>
</dbReference>
<evidence type="ECO:0000256" key="8">
    <source>
        <dbReference type="ARBA" id="ARBA00071861"/>
    </source>
</evidence>
<dbReference type="RefSeq" id="XP_020109227.1">
    <property type="nucleotide sequence ID" value="XM_020253638.1"/>
</dbReference>
<feature type="domain" description="WW" evidence="12">
    <location>
        <begin position="653"/>
        <end position="686"/>
    </location>
</feature>
<feature type="coiled-coil region" evidence="10">
    <location>
        <begin position="571"/>
        <end position="598"/>
    </location>
</feature>
<sequence length="806" mass="86188">MDRHRGDRAGDGPRHSKAPSRWSSSGSPTNQSHRYPRGGGGGGGNGGGVGEGFSSSGPGGGGGGGRYHPYRGPQEYPPPGGGGGRFRGGGGGGGGPGASPGGFGAPPMQMPGARHGFSGRGGSPDHNDGSHFVKLFIGSVPRTATEEEIRPLFEEHGDVIEVALIKDKKTGQQQGCCFVKYATLEEADRAIRALHNQVTLPGGIGPIQVRYADGERERHGSVEHKLFVASLNKHASAKEIEEIFAPYGHVEDVYIMRDAMRQSRGCGFVKFSTREMAAAAMNALNGTYIMRGCDQPLIVRFADPKRPRPGEQRGGPTFGGPGFSPRSEAALVIRPTANLDEPRGGGRMPPDSWRPLSPQSLGPSSQLNNSGSNSHATAKGGPATTSSDNSAGVFGPSGFPANGSLPSHSAAPSFPQLGFNPTMGQVRPMIGQQISPLQKPFMSPQNFPHPLQFHNAQQMPAMLSQAQNLQEPMQQLQLQNPQSIGVSSFGQTLTPQQLPLGGQFPASQPLIQQNPSAGAMQNPLAVQQQQAMPGVPSQQQFPPNITPQLLQQQPMQQLPSQLPQVLLQQQAQALQSSYQSSQQAILQLQQQLQLMQQQQSLNQQQVAQAAAKQQSAWSGPPAASTAPASVPAAVMPTVTSATSALPVNAAPAVPLTCNWTEHTSPEGFKYYYNSITRESKWEKPEEFALFEQQQQQQKMLLLQQQQKLAVQQLQSPPHAQAHAQVQPNQQIPQTQQAQPMQMRQQPQLQLVQPSIMHQAAVAGQQNIQDPNYAQLQAANSSIDPTRVQQGLQSAQEWAWKNKPAGS</sequence>
<keyword evidence="2" id="KW-0217">Developmental protein</keyword>
<keyword evidence="5 9" id="KW-0694">RNA-binding</keyword>
<evidence type="ECO:0000313" key="15">
    <source>
        <dbReference type="RefSeq" id="XP_020109227.1"/>
    </source>
</evidence>
<keyword evidence="4" id="KW-0221">Differentiation</keyword>
<dbReference type="GO" id="GO:0030154">
    <property type="term" value="P:cell differentiation"/>
    <property type="evidence" value="ECO:0007669"/>
    <property type="project" value="UniProtKB-KW"/>
</dbReference>
<feature type="region of interest" description="Disordered" evidence="11">
    <location>
        <begin position="783"/>
        <end position="806"/>
    </location>
</feature>
<keyword evidence="3" id="KW-0677">Repeat</keyword>
<dbReference type="SUPFAM" id="SSF51045">
    <property type="entry name" value="WW domain"/>
    <property type="match status" value="1"/>
</dbReference>
<evidence type="ECO:0000259" key="12">
    <source>
        <dbReference type="PROSITE" id="PS50020"/>
    </source>
</evidence>
<feature type="domain" description="RRM" evidence="13">
    <location>
        <begin position="133"/>
        <end position="214"/>
    </location>
</feature>
<feature type="compositionally biased region" description="Low complexity" evidence="11">
    <location>
        <begin position="355"/>
        <end position="367"/>
    </location>
</feature>
<feature type="compositionally biased region" description="Polar residues" evidence="11">
    <location>
        <begin position="21"/>
        <end position="33"/>
    </location>
</feature>
<protein>
    <recommendedName>
        <fullName evidence="8">Flowering time control protein FCA</fullName>
    </recommendedName>
</protein>
<proteinExistence type="predicted"/>
<feature type="compositionally biased region" description="Basic and acidic residues" evidence="11">
    <location>
        <begin position="1"/>
        <end position="14"/>
    </location>
</feature>
<feature type="compositionally biased region" description="Basic and acidic residues" evidence="11">
    <location>
        <begin position="302"/>
        <end position="311"/>
    </location>
</feature>
<dbReference type="PROSITE" id="PS50020">
    <property type="entry name" value="WW_DOMAIN_2"/>
    <property type="match status" value="1"/>
</dbReference>
<dbReference type="SUPFAM" id="SSF54928">
    <property type="entry name" value="RNA-binding domain, RBD"/>
    <property type="match status" value="2"/>
</dbReference>
<reference evidence="15" key="2">
    <citation type="submission" date="2025-08" db="UniProtKB">
        <authorList>
            <consortium name="RefSeq"/>
        </authorList>
    </citation>
    <scope>IDENTIFICATION</scope>
</reference>
<evidence type="ECO:0000256" key="6">
    <source>
        <dbReference type="ARBA" id="ARBA00023089"/>
    </source>
</evidence>
<gene>
    <name evidence="15" type="primary">LOC109724720</name>
</gene>
<feature type="compositionally biased region" description="Low complexity" evidence="11">
    <location>
        <begin position="723"/>
        <end position="746"/>
    </location>
</feature>
<feature type="region of interest" description="Disordered" evidence="11">
    <location>
        <begin position="1"/>
        <end position="130"/>
    </location>
</feature>
<evidence type="ECO:0000256" key="9">
    <source>
        <dbReference type="PROSITE-ProRule" id="PRU00176"/>
    </source>
</evidence>
<feature type="compositionally biased region" description="Gly residues" evidence="11">
    <location>
        <begin position="312"/>
        <end position="322"/>
    </location>
</feature>
<dbReference type="AlphaFoldDB" id="A0A6P5GN59"/>
<feature type="compositionally biased region" description="Polar residues" evidence="11">
    <location>
        <begin position="524"/>
        <end position="543"/>
    </location>
</feature>
<evidence type="ECO:0000256" key="3">
    <source>
        <dbReference type="ARBA" id="ARBA00022737"/>
    </source>
</evidence>
<dbReference type="CDD" id="cd00201">
    <property type="entry name" value="WW"/>
    <property type="match status" value="1"/>
</dbReference>
<dbReference type="InterPro" id="IPR036020">
    <property type="entry name" value="WW_dom_sf"/>
</dbReference>
<dbReference type="InterPro" id="IPR035979">
    <property type="entry name" value="RBD_domain_sf"/>
</dbReference>
<reference evidence="14" key="1">
    <citation type="journal article" date="2015" name="Nat. Genet.">
        <title>The pineapple genome and the evolution of CAM photosynthesis.</title>
        <authorList>
            <person name="Ming R."/>
            <person name="VanBuren R."/>
            <person name="Wai C.M."/>
            <person name="Tang H."/>
            <person name="Schatz M.C."/>
            <person name="Bowers J.E."/>
            <person name="Lyons E."/>
            <person name="Wang M.L."/>
            <person name="Chen J."/>
            <person name="Biggers E."/>
            <person name="Zhang J."/>
            <person name="Huang L."/>
            <person name="Zhang L."/>
            <person name="Miao W."/>
            <person name="Zhang J."/>
            <person name="Ye Z."/>
            <person name="Miao C."/>
            <person name="Lin Z."/>
            <person name="Wang H."/>
            <person name="Zhou H."/>
            <person name="Yim W.C."/>
            <person name="Priest H.D."/>
            <person name="Zheng C."/>
            <person name="Woodhouse M."/>
            <person name="Edger P.P."/>
            <person name="Guyot R."/>
            <person name="Guo H.B."/>
            <person name="Guo H."/>
            <person name="Zheng G."/>
            <person name="Singh R."/>
            <person name="Sharma A."/>
            <person name="Min X."/>
            <person name="Zheng Y."/>
            <person name="Lee H."/>
            <person name="Gurtowski J."/>
            <person name="Sedlazeck F.J."/>
            <person name="Harkess A."/>
            <person name="McKain M.R."/>
            <person name="Liao Z."/>
            <person name="Fang J."/>
            <person name="Liu J."/>
            <person name="Zhang X."/>
            <person name="Zhang Q."/>
            <person name="Hu W."/>
            <person name="Qin Y."/>
            <person name="Wang K."/>
            <person name="Chen L.Y."/>
            <person name="Shirley N."/>
            <person name="Lin Y.R."/>
            <person name="Liu L.Y."/>
            <person name="Hernandez A.G."/>
            <person name="Wright C.L."/>
            <person name="Bulone V."/>
            <person name="Tuskan G.A."/>
            <person name="Heath K."/>
            <person name="Zee F."/>
            <person name="Moore P.H."/>
            <person name="Sunkar R."/>
            <person name="Leebens-Mack J.H."/>
            <person name="Mockler T."/>
            <person name="Bennetzen J.L."/>
            <person name="Freeling M."/>
            <person name="Sankoff D."/>
            <person name="Paterson A.H."/>
            <person name="Zhu X."/>
            <person name="Yang X."/>
            <person name="Smith J.A."/>
            <person name="Cushman J.C."/>
            <person name="Paull R.E."/>
            <person name="Yu Q."/>
        </authorList>
    </citation>
    <scope>NUCLEOTIDE SEQUENCE [LARGE SCALE GENOMIC DNA]</scope>
    <source>
        <strain evidence="14">cv. F153</strain>
    </source>
</reference>
<dbReference type="InterPro" id="IPR001202">
    <property type="entry name" value="WW_dom"/>
</dbReference>
<dbReference type="GO" id="GO:0005634">
    <property type="term" value="C:nucleus"/>
    <property type="evidence" value="ECO:0007669"/>
    <property type="project" value="UniProtKB-SubCell"/>
</dbReference>
<feature type="compositionally biased region" description="Gly residues" evidence="11">
    <location>
        <begin position="37"/>
        <end position="66"/>
    </location>
</feature>
<dbReference type="InterPro" id="IPR000504">
    <property type="entry name" value="RRM_dom"/>
</dbReference>
<evidence type="ECO:0000256" key="4">
    <source>
        <dbReference type="ARBA" id="ARBA00022782"/>
    </source>
</evidence>
<evidence type="ECO:0000256" key="11">
    <source>
        <dbReference type="SAM" id="MobiDB-lite"/>
    </source>
</evidence>
<feature type="compositionally biased region" description="Polar residues" evidence="11">
    <location>
        <begin position="783"/>
        <end position="795"/>
    </location>
</feature>
<evidence type="ECO:0000256" key="2">
    <source>
        <dbReference type="ARBA" id="ARBA00022473"/>
    </source>
</evidence>
<dbReference type="PROSITE" id="PS50102">
    <property type="entry name" value="RRM"/>
    <property type="match status" value="2"/>
</dbReference>
<dbReference type="SMART" id="SM00456">
    <property type="entry name" value="WW"/>
    <property type="match status" value="1"/>
</dbReference>
<feature type="domain" description="RRM" evidence="13">
    <location>
        <begin position="224"/>
        <end position="304"/>
    </location>
</feature>
<dbReference type="GeneID" id="109724720"/>
<dbReference type="OrthoDB" id="410044at2759"/>
<name>A0A6P5GN59_ANACO</name>
<feature type="region of interest" description="Disordered" evidence="11">
    <location>
        <begin position="712"/>
        <end position="746"/>
    </location>
</feature>
<dbReference type="Gene3D" id="3.30.70.330">
    <property type="match status" value="2"/>
</dbReference>
<evidence type="ECO:0000313" key="14">
    <source>
        <dbReference type="Proteomes" id="UP000515123"/>
    </source>
</evidence>